<dbReference type="Gene3D" id="3.40.50.1010">
    <property type="entry name" value="5'-nuclease"/>
    <property type="match status" value="1"/>
</dbReference>
<dbReference type="Proteomes" id="UP000253606">
    <property type="component" value="Chromosome"/>
</dbReference>
<dbReference type="KEGG" id="abas:ACPOL_5033"/>
<dbReference type="AlphaFoldDB" id="A0A2Z5G5C7"/>
<feature type="domain" description="PIN" evidence="1">
    <location>
        <begin position="27"/>
        <end position="72"/>
    </location>
</feature>
<dbReference type="Pfam" id="PF01850">
    <property type="entry name" value="PIN"/>
    <property type="match status" value="1"/>
</dbReference>
<protein>
    <submittedName>
        <fullName evidence="2">VapC toxin protein</fullName>
    </submittedName>
</protein>
<name>A0A2Z5G5C7_9BACT</name>
<sequence>MALKQHSDPDAAKQIGHWVDGLEYSFADRILGIDAATARLWGELSAQRPRPVIDTLLAATALSHELTFVTRNMSDVSDIQMQRLDPWKSNAAGAK</sequence>
<dbReference type="InterPro" id="IPR002716">
    <property type="entry name" value="PIN_dom"/>
</dbReference>
<dbReference type="SUPFAM" id="SSF88723">
    <property type="entry name" value="PIN domain-like"/>
    <property type="match status" value="1"/>
</dbReference>
<keyword evidence="3" id="KW-1185">Reference proteome</keyword>
<dbReference type="EMBL" id="CP030840">
    <property type="protein sequence ID" value="AXC14291.1"/>
    <property type="molecule type" value="Genomic_DNA"/>
</dbReference>
<evidence type="ECO:0000313" key="2">
    <source>
        <dbReference type="EMBL" id="AXC14291.1"/>
    </source>
</evidence>
<evidence type="ECO:0000313" key="3">
    <source>
        <dbReference type="Proteomes" id="UP000253606"/>
    </source>
</evidence>
<accession>A0A2Z5G5C7</accession>
<organism evidence="2 3">
    <name type="scientific">Acidisarcina polymorpha</name>
    <dbReference type="NCBI Taxonomy" id="2211140"/>
    <lineage>
        <taxon>Bacteria</taxon>
        <taxon>Pseudomonadati</taxon>
        <taxon>Acidobacteriota</taxon>
        <taxon>Terriglobia</taxon>
        <taxon>Terriglobales</taxon>
        <taxon>Acidobacteriaceae</taxon>
        <taxon>Acidisarcina</taxon>
    </lineage>
</organism>
<dbReference type="InterPro" id="IPR029060">
    <property type="entry name" value="PIN-like_dom_sf"/>
</dbReference>
<proteinExistence type="predicted"/>
<reference evidence="2 3" key="1">
    <citation type="journal article" date="2018" name="Front. Microbiol.">
        <title>Hydrolytic Capabilities as a Key to Environmental Success: Chitinolytic and Cellulolytic Acidobacteria From Acidic Sub-arctic Soils and Boreal Peatlands.</title>
        <authorList>
            <person name="Belova S.E."/>
            <person name="Ravin N.V."/>
            <person name="Pankratov T.A."/>
            <person name="Rakitin A.L."/>
            <person name="Ivanova A.A."/>
            <person name="Beletsky A.V."/>
            <person name="Mardanov A.V."/>
            <person name="Sinninghe Damste J.S."/>
            <person name="Dedysh S.N."/>
        </authorList>
    </citation>
    <scope>NUCLEOTIDE SEQUENCE [LARGE SCALE GENOMIC DNA]</scope>
    <source>
        <strain evidence="2 3">SBC82</strain>
    </source>
</reference>
<gene>
    <name evidence="2" type="ORF">ACPOL_5033</name>
</gene>
<evidence type="ECO:0000259" key="1">
    <source>
        <dbReference type="Pfam" id="PF01850"/>
    </source>
</evidence>